<accession>A0ABD2PC45</accession>
<dbReference type="InterPro" id="IPR035437">
    <property type="entry name" value="SNase_OB-fold_sf"/>
</dbReference>
<dbReference type="Gene3D" id="3.40.50.300">
    <property type="entry name" value="P-loop containing nucleotide triphosphate hydrolases"/>
    <property type="match status" value="2"/>
</dbReference>
<dbReference type="Gene3D" id="2.40.50.90">
    <property type="match status" value="1"/>
</dbReference>
<evidence type="ECO:0000256" key="14">
    <source>
        <dbReference type="ARBA" id="ARBA00023254"/>
    </source>
</evidence>
<feature type="domain" description="Helicase ATP-binding" evidence="17">
    <location>
        <begin position="128"/>
        <end position="294"/>
    </location>
</feature>
<keyword evidence="14" id="KW-0469">Meiosis</keyword>
<dbReference type="GO" id="GO:0016787">
    <property type="term" value="F:hydrolase activity"/>
    <property type="evidence" value="ECO:0007669"/>
    <property type="project" value="UniProtKB-KW"/>
</dbReference>
<dbReference type="Pfam" id="PF00270">
    <property type="entry name" value="DEAD"/>
    <property type="match status" value="1"/>
</dbReference>
<gene>
    <name evidence="19" type="ORF">HHI36_002786</name>
</gene>
<evidence type="ECO:0000256" key="4">
    <source>
        <dbReference type="ARBA" id="ARBA00013352"/>
    </source>
</evidence>
<dbReference type="InterPro" id="IPR011545">
    <property type="entry name" value="DEAD/DEAH_box_helicase_dom"/>
</dbReference>
<reference evidence="19 20" key="1">
    <citation type="journal article" date="2021" name="BMC Biol.">
        <title>Horizontally acquired antibacterial genes associated with adaptive radiation of ladybird beetles.</title>
        <authorList>
            <person name="Li H.S."/>
            <person name="Tang X.F."/>
            <person name="Huang Y.H."/>
            <person name="Xu Z.Y."/>
            <person name="Chen M.L."/>
            <person name="Du X.Y."/>
            <person name="Qiu B.Y."/>
            <person name="Chen P.T."/>
            <person name="Zhang W."/>
            <person name="Slipinski A."/>
            <person name="Escalona H.E."/>
            <person name="Waterhouse R.M."/>
            <person name="Zwick A."/>
            <person name="Pang H."/>
        </authorList>
    </citation>
    <scope>NUCLEOTIDE SEQUENCE [LARGE SCALE GENOMIC DNA]</scope>
    <source>
        <strain evidence="19">SYSU2018</strain>
    </source>
</reference>
<keyword evidence="13" id="KW-0943">RNA-mediated gene silencing</keyword>
<dbReference type="PANTHER" id="PTHR18934">
    <property type="entry name" value="ATP-DEPENDENT RNA HELICASE"/>
    <property type="match status" value="1"/>
</dbReference>
<comment type="catalytic activity">
    <reaction evidence="15">
        <text>ATP + H2O = ADP + phosphate + H(+)</text>
        <dbReference type="Rhea" id="RHEA:13065"/>
        <dbReference type="ChEBI" id="CHEBI:15377"/>
        <dbReference type="ChEBI" id="CHEBI:15378"/>
        <dbReference type="ChEBI" id="CHEBI:30616"/>
        <dbReference type="ChEBI" id="CHEBI:43474"/>
        <dbReference type="ChEBI" id="CHEBI:456216"/>
        <dbReference type="EC" id="3.6.4.13"/>
    </reaction>
</comment>
<dbReference type="PROSITE" id="PS51194">
    <property type="entry name" value="HELICASE_CTER"/>
    <property type="match status" value="1"/>
</dbReference>
<evidence type="ECO:0000313" key="20">
    <source>
        <dbReference type="Proteomes" id="UP001516400"/>
    </source>
</evidence>
<sequence length="1442" mass="164772">MSKLLSDLIQKNIRPTVRGPTVNGRLDIKSQYPEDFSSSSESEELEDNYAEEYVEQEMRLYSECYKDDIEVTNDGMGLDDIAAELAGSEIRSEVYRMARTPDIYRKYNFEHTLFKRDLTIHTYKEKILNVMRTNSVMVIDGPTGCGKTTQVPQYILDDCRALGKDCNIVVTQPRKIATINVTKRVCQERGWTVGTICGYQIGLEKQLGPDVILAYMTTGVLLQKLIRAKSLSQFTHIIIDEIHERNQDLDFLLLVIRKLLFTKSFQTKVILMSATIDAEEFAHYFRSQYKGNDMNAPIVHIKEPNKFVITKYYMDSLPQPQPVPVFEKYKPEISEGVRNTFLFLMTAFDKLDEVDTETKEVRLGSVLVFLPGIREIEEIEKMLTDKKDYQTKWEIVPLHSSLPNDEQAKAFKPVNPPLRKVILSTNLAESSITVPDISYVVDFCLTKNMVVDKITKFPSLQLEWASHVSCDQRAGRAGRVSNGRVYRLVSKNFYETEMDAKGTPEILRAPLENVVLHTKMLEFNEEPKAVLALSINPPNLNSIENTIWHLKEIGGMLQTCRGKKNISDGDITFLGTIMASLPMDVCFSKLIVLGHMFSVLHEAVIIAAGCSIPNVFATPFNQRFQAYNKKLLWADGSCSDLMALLNLYNVWQSYRRDGAFRRVHEEYAWCKANLVNLKGLREWQLLITEIKARLKRFGIEETSGPAKVNLTAFEKPTILKVIICGAFYPNYFIRSAEYGQIDERDAVKVVGGRDPYKTVYLTGIESGQPGGLYAKEIKKMLDLKDEAKVEFDGTSKVYIEFKNYKEPETVNVDGQQYVTTIPGKIAMYVYHAVKKRQLKVMLQLKTLPKELAWEHFNALEKKQQDKKAISAGSSSEASNSDAEMYSMLNAPCFSEVEYNPLPALDTEYITVVISNRIDAGHFYCQNVHDGTQQKLDLINKLINSTPLTQIDVEKFKPDHLYAAKYLEDGQYYRAKVQIRLSEKQAQVIFVDYGNIQNMRIKDLCELPKYPILRMSPLAIECVLSEIGPEYDVRKGIWNENVNKLFDDRTQNTILYGKVYSVVDDVVHLELFKSLPNKAQNKKLMSINQWLINGGHARRVEEGFLSKQDHDTRVFVLNSDNPTGEATKLGNEKKKNDVNEFEDTLKGVEKFVKPTTLKGPFSPLEMKVFSVIAHGSNKSAEIEPTSINSVLLDNDPLDPHTRLIVAASVNQSPSGDKLLLRQTTIMPNIPGFPFLMALLFCPEMEPKLTEDGTRISSLLCGLGVHENSNRPCYPAHDAVLTLDIEVNEDVINTVNELRYAMNTTLNVMKNIYETESRIEQIEPYVRSVKVKIFHLLRMKLRSVKPFHNKYGEVWKNYPVDMEVLRAPITDENFVWPLHWFVNVRKLDEKPSQMQLNITELTNMAKKLIPFEETRCEICNKDLISLGKYEIILFLHYIRRKSKI</sequence>
<dbReference type="InterPro" id="IPR002999">
    <property type="entry name" value="Tudor"/>
</dbReference>
<evidence type="ECO:0000256" key="6">
    <source>
        <dbReference type="ARBA" id="ARBA00022490"/>
    </source>
</evidence>
<dbReference type="InterPro" id="IPR027417">
    <property type="entry name" value="P-loop_NTPase"/>
</dbReference>
<dbReference type="GO" id="GO:0030154">
    <property type="term" value="P:cell differentiation"/>
    <property type="evidence" value="ECO:0007669"/>
    <property type="project" value="UniProtKB-KW"/>
</dbReference>
<keyword evidence="8" id="KW-0221">Differentiation</keyword>
<evidence type="ECO:0000256" key="5">
    <source>
        <dbReference type="ARBA" id="ARBA00022473"/>
    </source>
</evidence>
<dbReference type="GO" id="GO:0007283">
    <property type="term" value="P:spermatogenesis"/>
    <property type="evidence" value="ECO:0007669"/>
    <property type="project" value="UniProtKB-KW"/>
</dbReference>
<evidence type="ECO:0000256" key="7">
    <source>
        <dbReference type="ARBA" id="ARBA00022741"/>
    </source>
</evidence>
<dbReference type="CDD" id="cd18791">
    <property type="entry name" value="SF2_C_RHA"/>
    <property type="match status" value="1"/>
</dbReference>
<evidence type="ECO:0000256" key="12">
    <source>
        <dbReference type="ARBA" id="ARBA00022871"/>
    </source>
</evidence>
<dbReference type="GO" id="GO:0005524">
    <property type="term" value="F:ATP binding"/>
    <property type="evidence" value="ECO:0007669"/>
    <property type="project" value="UniProtKB-KW"/>
</dbReference>
<dbReference type="EMBL" id="JABFTP020000185">
    <property type="protein sequence ID" value="KAL3288338.1"/>
    <property type="molecule type" value="Genomic_DNA"/>
</dbReference>
<evidence type="ECO:0000256" key="2">
    <source>
        <dbReference type="ARBA" id="ARBA00008792"/>
    </source>
</evidence>
<keyword evidence="9" id="KW-0378">Hydrolase</keyword>
<comment type="caution">
    <text evidence="19">The sequence shown here is derived from an EMBL/GenBank/DDBJ whole genome shotgun (WGS) entry which is preliminary data.</text>
</comment>
<dbReference type="SMART" id="SM00490">
    <property type="entry name" value="HELICc"/>
    <property type="match status" value="1"/>
</dbReference>
<dbReference type="InterPro" id="IPR001650">
    <property type="entry name" value="Helicase_C-like"/>
</dbReference>
<dbReference type="SMART" id="SM00487">
    <property type="entry name" value="DEXDc"/>
    <property type="match status" value="1"/>
</dbReference>
<organism evidence="19 20">
    <name type="scientific">Cryptolaemus montrouzieri</name>
    <dbReference type="NCBI Taxonomy" id="559131"/>
    <lineage>
        <taxon>Eukaryota</taxon>
        <taxon>Metazoa</taxon>
        <taxon>Ecdysozoa</taxon>
        <taxon>Arthropoda</taxon>
        <taxon>Hexapoda</taxon>
        <taxon>Insecta</taxon>
        <taxon>Pterygota</taxon>
        <taxon>Neoptera</taxon>
        <taxon>Endopterygota</taxon>
        <taxon>Coleoptera</taxon>
        <taxon>Polyphaga</taxon>
        <taxon>Cucujiformia</taxon>
        <taxon>Coccinelloidea</taxon>
        <taxon>Coccinellidae</taxon>
        <taxon>Scymninae</taxon>
        <taxon>Scymnini</taxon>
        <taxon>Cryptolaemus</taxon>
    </lineage>
</organism>
<evidence type="ECO:0000256" key="9">
    <source>
        <dbReference type="ARBA" id="ARBA00022801"/>
    </source>
</evidence>
<keyword evidence="10" id="KW-0347">Helicase</keyword>
<dbReference type="SMART" id="SM00847">
    <property type="entry name" value="HA2"/>
    <property type="match status" value="1"/>
</dbReference>
<dbReference type="InterPro" id="IPR014001">
    <property type="entry name" value="Helicase_ATP-bd"/>
</dbReference>
<evidence type="ECO:0000256" key="15">
    <source>
        <dbReference type="ARBA" id="ARBA00047984"/>
    </source>
</evidence>
<evidence type="ECO:0000256" key="1">
    <source>
        <dbReference type="ARBA" id="ARBA00004496"/>
    </source>
</evidence>
<protein>
    <recommendedName>
        <fullName evidence="4">Probable ATP-dependent RNA helicase spindle-E</fullName>
        <ecNumber evidence="3">3.6.4.13</ecNumber>
    </recommendedName>
</protein>
<evidence type="ECO:0000259" key="17">
    <source>
        <dbReference type="PROSITE" id="PS51192"/>
    </source>
</evidence>
<keyword evidence="20" id="KW-1185">Reference proteome</keyword>
<dbReference type="EC" id="3.6.4.13" evidence="3"/>
<proteinExistence type="inferred from homology"/>
<comment type="subcellular location">
    <subcellularLocation>
        <location evidence="1">Cytoplasm</location>
    </subcellularLocation>
</comment>
<dbReference type="Gene3D" id="2.30.30.140">
    <property type="match status" value="1"/>
</dbReference>
<dbReference type="SMART" id="SM00333">
    <property type="entry name" value="TUDOR"/>
    <property type="match status" value="1"/>
</dbReference>
<keyword evidence="12" id="KW-0744">Spermatogenesis</keyword>
<dbReference type="PROSITE" id="PS51192">
    <property type="entry name" value="HELICASE_ATP_BIND_1"/>
    <property type="match status" value="1"/>
</dbReference>
<dbReference type="Pfam" id="PF00271">
    <property type="entry name" value="Helicase_C"/>
    <property type="match status" value="1"/>
</dbReference>
<dbReference type="InterPro" id="IPR007502">
    <property type="entry name" value="Helicase-assoc_dom"/>
</dbReference>
<evidence type="ECO:0000256" key="3">
    <source>
        <dbReference type="ARBA" id="ARBA00012552"/>
    </source>
</evidence>
<evidence type="ECO:0000259" key="16">
    <source>
        <dbReference type="PROSITE" id="PS50304"/>
    </source>
</evidence>
<feature type="domain" description="Helicase C-terminal" evidence="18">
    <location>
        <begin position="350"/>
        <end position="522"/>
    </location>
</feature>
<dbReference type="GO" id="GO:0031047">
    <property type="term" value="P:regulatory ncRNA-mediated gene silencing"/>
    <property type="evidence" value="ECO:0007669"/>
    <property type="project" value="UniProtKB-KW"/>
</dbReference>
<dbReference type="PROSITE" id="PS50304">
    <property type="entry name" value="TUDOR"/>
    <property type="match status" value="1"/>
</dbReference>
<dbReference type="Pfam" id="PF00567">
    <property type="entry name" value="TUDOR"/>
    <property type="match status" value="1"/>
</dbReference>
<evidence type="ECO:0000256" key="8">
    <source>
        <dbReference type="ARBA" id="ARBA00022782"/>
    </source>
</evidence>
<keyword evidence="7" id="KW-0547">Nucleotide-binding</keyword>
<dbReference type="Gene3D" id="1.20.120.1080">
    <property type="match status" value="1"/>
</dbReference>
<dbReference type="GO" id="GO:0003724">
    <property type="term" value="F:RNA helicase activity"/>
    <property type="evidence" value="ECO:0007669"/>
    <property type="project" value="UniProtKB-EC"/>
</dbReference>
<feature type="domain" description="Tudor" evidence="16">
    <location>
        <begin position="954"/>
        <end position="1013"/>
    </location>
</feature>
<evidence type="ECO:0000256" key="10">
    <source>
        <dbReference type="ARBA" id="ARBA00022806"/>
    </source>
</evidence>
<name>A0ABD2PC45_9CUCU</name>
<keyword evidence="6" id="KW-0963">Cytoplasm</keyword>
<evidence type="ECO:0000259" key="18">
    <source>
        <dbReference type="PROSITE" id="PS51194"/>
    </source>
</evidence>
<dbReference type="GO" id="GO:0005737">
    <property type="term" value="C:cytoplasm"/>
    <property type="evidence" value="ECO:0007669"/>
    <property type="project" value="UniProtKB-SubCell"/>
</dbReference>
<dbReference type="SUPFAM" id="SSF63748">
    <property type="entry name" value="Tudor/PWWP/MBT"/>
    <property type="match status" value="1"/>
</dbReference>
<dbReference type="GO" id="GO:0051321">
    <property type="term" value="P:meiotic cell cycle"/>
    <property type="evidence" value="ECO:0007669"/>
    <property type="project" value="UniProtKB-KW"/>
</dbReference>
<comment type="similarity">
    <text evidence="2">Belongs to the DEAD box helicase family. DEAH subfamily.</text>
</comment>
<dbReference type="PANTHER" id="PTHR18934:SF113">
    <property type="entry name" value="ATP-DEPENDENT RNA HELICASE TDRD9"/>
    <property type="match status" value="1"/>
</dbReference>
<evidence type="ECO:0000256" key="11">
    <source>
        <dbReference type="ARBA" id="ARBA00022840"/>
    </source>
</evidence>
<evidence type="ECO:0000256" key="13">
    <source>
        <dbReference type="ARBA" id="ARBA00023158"/>
    </source>
</evidence>
<evidence type="ECO:0000313" key="19">
    <source>
        <dbReference type="EMBL" id="KAL3288338.1"/>
    </source>
</evidence>
<dbReference type="SUPFAM" id="SSF52540">
    <property type="entry name" value="P-loop containing nucleoside triphosphate hydrolases"/>
    <property type="match status" value="1"/>
</dbReference>
<dbReference type="Proteomes" id="UP001516400">
    <property type="component" value="Unassembled WGS sequence"/>
</dbReference>
<keyword evidence="11" id="KW-0067">ATP-binding</keyword>
<keyword evidence="5" id="KW-0217">Developmental protein</keyword>